<accession>U2J571</accession>
<dbReference type="eggNOG" id="COG0526">
    <property type="taxonomic scope" value="Bacteria"/>
</dbReference>
<feature type="chain" id="PRO_5007729478" description="Thioredoxin domain-containing protein" evidence="5">
    <location>
        <begin position="29"/>
        <end position="405"/>
    </location>
</feature>
<dbReference type="SUPFAM" id="SSF52833">
    <property type="entry name" value="Thioredoxin-like"/>
    <property type="match status" value="1"/>
</dbReference>
<dbReference type="CDD" id="cd02966">
    <property type="entry name" value="TlpA_like_family"/>
    <property type="match status" value="1"/>
</dbReference>
<keyword evidence="4" id="KW-0676">Redox-active center</keyword>
<reference evidence="7 9" key="1">
    <citation type="journal article" date="2013" name="Genome Announc.">
        <title>The Draft Genome Sequence of Sphingomonas paucimobilis Strain HER1398 (Proteobacteria), Host to the Giant PAU Phage, Indicates That It Is a Member of the Genus Sphingobacterium (Bacteroidetes).</title>
        <authorList>
            <person name="White R.A.III."/>
            <person name="Suttle C.A."/>
        </authorList>
    </citation>
    <scope>NUCLEOTIDE SEQUENCE [LARGE SCALE GENOMIC DNA]</scope>
    <source>
        <strain evidence="7 9">HER1398</strain>
    </source>
</reference>
<evidence type="ECO:0000313" key="9">
    <source>
        <dbReference type="Proteomes" id="UP000016584"/>
    </source>
</evidence>
<evidence type="ECO:0000313" key="7">
    <source>
        <dbReference type="EMBL" id="ERJ57818.1"/>
    </source>
</evidence>
<evidence type="ECO:0000256" key="5">
    <source>
        <dbReference type="SAM" id="SignalP"/>
    </source>
</evidence>
<proteinExistence type="predicted"/>
<dbReference type="InterPro" id="IPR017937">
    <property type="entry name" value="Thioredoxin_CS"/>
</dbReference>
<protein>
    <recommendedName>
        <fullName evidence="6">Thioredoxin domain-containing protein</fullName>
    </recommendedName>
</protein>
<dbReference type="Pfam" id="PF00578">
    <property type="entry name" value="AhpC-TSA"/>
    <property type="match status" value="1"/>
</dbReference>
<feature type="signal peptide" evidence="5">
    <location>
        <begin position="1"/>
        <end position="28"/>
    </location>
</feature>
<dbReference type="Gene3D" id="3.40.30.10">
    <property type="entry name" value="Glutaredoxin"/>
    <property type="match status" value="1"/>
</dbReference>
<evidence type="ECO:0000259" key="6">
    <source>
        <dbReference type="PROSITE" id="PS51352"/>
    </source>
</evidence>
<dbReference type="Proteomes" id="UP000016584">
    <property type="component" value="Unassembled WGS sequence"/>
</dbReference>
<organism evidence="7 9">
    <name type="scientific">Sphingobacterium paucimobilis HER1398</name>
    <dbReference type="NCBI Taxonomy" id="1346330"/>
    <lineage>
        <taxon>Bacteria</taxon>
        <taxon>Pseudomonadati</taxon>
        <taxon>Bacteroidota</taxon>
        <taxon>Sphingobacteriia</taxon>
        <taxon>Sphingobacteriales</taxon>
        <taxon>Sphingobacteriaceae</taxon>
        <taxon>Sphingobacterium</taxon>
    </lineage>
</organism>
<keyword evidence="2" id="KW-0201">Cytochrome c-type biogenesis</keyword>
<comment type="subcellular location">
    <subcellularLocation>
        <location evidence="1">Cell envelope</location>
    </subcellularLocation>
</comment>
<dbReference type="InterPro" id="IPR050553">
    <property type="entry name" value="Thioredoxin_ResA/DsbE_sf"/>
</dbReference>
<dbReference type="STRING" id="1346330.M472_03470"/>
<comment type="caution">
    <text evidence="7">The sequence shown here is derived from an EMBL/GenBank/DDBJ whole genome shotgun (WGS) entry which is preliminary data.</text>
</comment>
<dbReference type="EMBL" id="ATDL01000007">
    <property type="protein sequence ID" value="ERJ60269.1"/>
    <property type="molecule type" value="Genomic_DNA"/>
</dbReference>
<gene>
    <name evidence="7" type="ORF">M472_03470</name>
    <name evidence="8" type="ORF">M472_16040</name>
</gene>
<name>U2J571_9SPHI</name>
<feature type="domain" description="Thioredoxin" evidence="6">
    <location>
        <begin position="264"/>
        <end position="405"/>
    </location>
</feature>
<evidence type="ECO:0000256" key="3">
    <source>
        <dbReference type="ARBA" id="ARBA00023157"/>
    </source>
</evidence>
<evidence type="ECO:0000256" key="2">
    <source>
        <dbReference type="ARBA" id="ARBA00022748"/>
    </source>
</evidence>
<dbReference type="GO" id="GO:0030313">
    <property type="term" value="C:cell envelope"/>
    <property type="evidence" value="ECO:0007669"/>
    <property type="project" value="UniProtKB-SubCell"/>
</dbReference>
<evidence type="ECO:0000313" key="8">
    <source>
        <dbReference type="EMBL" id="ERJ60269.1"/>
    </source>
</evidence>
<dbReference type="Pfam" id="PF14289">
    <property type="entry name" value="DUF4369"/>
    <property type="match status" value="1"/>
</dbReference>
<keyword evidence="5" id="KW-0732">Signal</keyword>
<dbReference type="InterPro" id="IPR025380">
    <property type="entry name" value="DUF4369"/>
</dbReference>
<dbReference type="PROSITE" id="PS00194">
    <property type="entry name" value="THIOREDOXIN_1"/>
    <property type="match status" value="1"/>
</dbReference>
<evidence type="ECO:0000256" key="4">
    <source>
        <dbReference type="ARBA" id="ARBA00023284"/>
    </source>
</evidence>
<dbReference type="InterPro" id="IPR000866">
    <property type="entry name" value="AhpC/TSA"/>
</dbReference>
<evidence type="ECO:0000256" key="1">
    <source>
        <dbReference type="ARBA" id="ARBA00004196"/>
    </source>
</evidence>
<dbReference type="AlphaFoldDB" id="U2J571"/>
<dbReference type="GO" id="GO:0017004">
    <property type="term" value="P:cytochrome complex assembly"/>
    <property type="evidence" value="ECO:0007669"/>
    <property type="project" value="UniProtKB-KW"/>
</dbReference>
<dbReference type="EMBL" id="ATDL01000021">
    <property type="protein sequence ID" value="ERJ57818.1"/>
    <property type="molecule type" value="Genomic_DNA"/>
</dbReference>
<dbReference type="PROSITE" id="PS51352">
    <property type="entry name" value="THIOREDOXIN_2"/>
    <property type="match status" value="1"/>
</dbReference>
<keyword evidence="3" id="KW-1015">Disulfide bond</keyword>
<dbReference type="InterPro" id="IPR013766">
    <property type="entry name" value="Thioredoxin_domain"/>
</dbReference>
<dbReference type="PANTHER" id="PTHR42852:SF6">
    <property type="entry name" value="THIOL:DISULFIDE INTERCHANGE PROTEIN DSBE"/>
    <property type="match status" value="1"/>
</dbReference>
<dbReference type="InterPro" id="IPR036249">
    <property type="entry name" value="Thioredoxin-like_sf"/>
</dbReference>
<dbReference type="PANTHER" id="PTHR42852">
    <property type="entry name" value="THIOL:DISULFIDE INTERCHANGE PROTEIN DSBE"/>
    <property type="match status" value="1"/>
</dbReference>
<dbReference type="PATRIC" id="fig|1346330.5.peg.1234"/>
<sequence>MIEEIKRKIQMNKLITAALLLCSIATIAQEKYTITGTIAGKTEGNKVYLYKNDYAEDVKVDSSVIKKGKFKFVGSVPSPMYYRVVIDRTPKGKESSPRNWTSTHFYLENSPITIEGHIDSISTYYYTPQKKAAMVRGSKTEDEYTAFKESLKEKRVQIAALDKEYMEKYHLPTMDGIYNTEEGIRLTKAMEPLAKDIKAATFEYIHSNPASIVAYDQARMNFLGMFVELTEEEITDLQQIIKKGWYGTERYTSFMELSERAKMTALHTKYQDFELLTPEGGKARISSLVPNGEYCMLEFWASWCGPCRGEIPHLVKINEKYKDSGFKIISISIDEKDEHWKKAMEEEKMTWTQLNDPNGFKGEISQAYNIQGIPFAILLDPEGRIVDFNMRGAKLDAALLDIYGF</sequence>
<keyword evidence="9" id="KW-1185">Reference proteome</keyword>